<reference evidence="3 4" key="1">
    <citation type="journal article" date="2015" name="Nat. Commun.">
        <title>Outbred genome sequencing and CRISPR/Cas9 gene editing in butterflies.</title>
        <authorList>
            <person name="Li X."/>
            <person name="Fan D."/>
            <person name="Zhang W."/>
            <person name="Liu G."/>
            <person name="Zhang L."/>
            <person name="Zhao L."/>
            <person name="Fang X."/>
            <person name="Chen L."/>
            <person name="Dong Y."/>
            <person name="Chen Y."/>
            <person name="Ding Y."/>
            <person name="Zhao R."/>
            <person name="Feng M."/>
            <person name="Zhu Y."/>
            <person name="Feng Y."/>
            <person name="Jiang X."/>
            <person name="Zhu D."/>
            <person name="Xiang H."/>
            <person name="Feng X."/>
            <person name="Li S."/>
            <person name="Wang J."/>
            <person name="Zhang G."/>
            <person name="Kronforst M.R."/>
            <person name="Wang W."/>
        </authorList>
    </citation>
    <scope>NUCLEOTIDE SEQUENCE [LARGE SCALE GENOMIC DNA]</scope>
    <source>
        <strain evidence="3">Ya'a_city_454_Pm</strain>
        <tissue evidence="3">Whole body</tissue>
    </source>
</reference>
<name>A0A0N1PJ19_PAPMA</name>
<evidence type="ECO:0000256" key="1">
    <source>
        <dbReference type="SAM" id="MobiDB-lite"/>
    </source>
</evidence>
<accession>A0A0N1PJ19</accession>
<evidence type="ECO:0000259" key="2">
    <source>
        <dbReference type="SMART" id="SM01117"/>
    </source>
</evidence>
<dbReference type="Pfam" id="PF00173">
    <property type="entry name" value="Cyt-b5"/>
    <property type="match status" value="1"/>
</dbReference>
<keyword evidence="4" id="KW-1185">Reference proteome</keyword>
<dbReference type="STRING" id="76193.A0A0N1PJ19"/>
<gene>
    <name evidence="3" type="ORF">RR48_00674</name>
</gene>
<feature type="domain" description="Cytochrome b5 heme-binding" evidence="2">
    <location>
        <begin position="215"/>
        <end position="287"/>
    </location>
</feature>
<dbReference type="InterPro" id="IPR036400">
    <property type="entry name" value="Cyt_B5-like_heme/steroid_sf"/>
</dbReference>
<dbReference type="AlphaFoldDB" id="A0A0N1PJ19"/>
<feature type="region of interest" description="Disordered" evidence="1">
    <location>
        <begin position="361"/>
        <end position="396"/>
    </location>
</feature>
<dbReference type="InterPro" id="IPR001199">
    <property type="entry name" value="Cyt_B5-like_heme/steroid-bd"/>
</dbReference>
<dbReference type="EMBL" id="LADJ01020510">
    <property type="protein sequence ID" value="KPJ21086.1"/>
    <property type="molecule type" value="Genomic_DNA"/>
</dbReference>
<dbReference type="SMART" id="SM01117">
    <property type="entry name" value="Cyt-b5"/>
    <property type="match status" value="1"/>
</dbReference>
<dbReference type="Gene3D" id="3.10.120.10">
    <property type="entry name" value="Cytochrome b5-like heme/steroid binding domain"/>
    <property type="match status" value="1"/>
</dbReference>
<evidence type="ECO:0000313" key="4">
    <source>
        <dbReference type="Proteomes" id="UP000053240"/>
    </source>
</evidence>
<evidence type="ECO:0000313" key="3">
    <source>
        <dbReference type="EMBL" id="KPJ21086.1"/>
    </source>
</evidence>
<feature type="compositionally biased region" description="Pro residues" evidence="1">
    <location>
        <begin position="385"/>
        <end position="394"/>
    </location>
</feature>
<comment type="caution">
    <text evidence="3">The sequence shown here is derived from an EMBL/GenBank/DDBJ whole genome shotgun (WGS) entry which is preliminary data.</text>
</comment>
<dbReference type="Proteomes" id="UP000053240">
    <property type="component" value="Unassembled WGS sequence"/>
</dbReference>
<protein>
    <submittedName>
        <fullName evidence="3">E3 ubiquitin-protein ligase HERC2</fullName>
    </submittedName>
</protein>
<dbReference type="InParanoid" id="A0A0N1PJ19"/>
<dbReference type="SUPFAM" id="SSF55856">
    <property type="entry name" value="Cytochrome b5-like heme/steroid binding domain"/>
    <property type="match status" value="1"/>
</dbReference>
<organism evidence="3 4">
    <name type="scientific">Papilio machaon</name>
    <name type="common">Old World swallowtail butterfly</name>
    <dbReference type="NCBI Taxonomy" id="76193"/>
    <lineage>
        <taxon>Eukaryota</taxon>
        <taxon>Metazoa</taxon>
        <taxon>Ecdysozoa</taxon>
        <taxon>Arthropoda</taxon>
        <taxon>Hexapoda</taxon>
        <taxon>Insecta</taxon>
        <taxon>Pterygota</taxon>
        <taxon>Neoptera</taxon>
        <taxon>Endopterygota</taxon>
        <taxon>Lepidoptera</taxon>
        <taxon>Glossata</taxon>
        <taxon>Ditrysia</taxon>
        <taxon>Papilionoidea</taxon>
        <taxon>Papilionidae</taxon>
        <taxon>Papilioninae</taxon>
        <taxon>Papilio</taxon>
    </lineage>
</organism>
<proteinExistence type="predicted"/>
<sequence>MTELLVWSLLGGGGLRDALKNALRAHATDTYNHLQLDDEYDQVDIVTGQRGSTSAANADDIDIEEGGCTEEYQIDNATTSEENGTSVPLMHLVKHLIQNTTCQTQMLINAIINGNSSKTDDSKVHDTVSPSCDLLLRFQSCTILGRVVSELSAWVCTCAARSTFSLMECVSSLTVVARACDEAAFSLPAAARHETDTLGWPGLITRRHHRNMTVIRKCDIQNHVKDGGSWIVVSGFVYDVEKFRCDSTSTVDLVRKLRGSDATAALSEEPHAAYLSAITEKCVGLYAEQVHGHHCQESIPTLRVLHMLSSTAFQLMLGMSECGVRLARSLPVQQAERKVSAHAAAVFLRGGLQVPQLSNPFEEEKAEARSGSSTGGNSPAGEVPAPRPFGPAPRPSITTAHARADALLYALAEPKLLVRYPRFCTLQSLPVLTLPAPCARYLL</sequence>